<dbReference type="EMBL" id="BGPR01000321">
    <property type="protein sequence ID" value="GBM12947.1"/>
    <property type="molecule type" value="Genomic_DNA"/>
</dbReference>
<reference evidence="2 3" key="1">
    <citation type="journal article" date="2019" name="Sci. Rep.">
        <title>Orb-weaving spider Araneus ventricosus genome elucidates the spidroin gene catalogue.</title>
        <authorList>
            <person name="Kono N."/>
            <person name="Nakamura H."/>
            <person name="Ohtoshi R."/>
            <person name="Moran D.A.P."/>
            <person name="Shinohara A."/>
            <person name="Yoshida Y."/>
            <person name="Fujiwara M."/>
            <person name="Mori M."/>
            <person name="Tomita M."/>
            <person name="Arakawa K."/>
        </authorList>
    </citation>
    <scope>NUCLEOTIDE SEQUENCE [LARGE SCALE GENOMIC DNA]</scope>
</reference>
<sequence>MGDSYRNQPCMARNRPAYLSDGCCNSSIAETGVLVAITDHGPTPPVGGIHYHRRRASLSPHFTYQGNDTPLTYRTASQPRTRGTNG</sequence>
<gene>
    <name evidence="2" type="ORF">AVEN_164002_1</name>
</gene>
<keyword evidence="3" id="KW-1185">Reference proteome</keyword>
<proteinExistence type="predicted"/>
<evidence type="ECO:0000256" key="1">
    <source>
        <dbReference type="SAM" id="MobiDB-lite"/>
    </source>
</evidence>
<evidence type="ECO:0000313" key="3">
    <source>
        <dbReference type="Proteomes" id="UP000499080"/>
    </source>
</evidence>
<feature type="region of interest" description="Disordered" evidence="1">
    <location>
        <begin position="60"/>
        <end position="86"/>
    </location>
</feature>
<organism evidence="2 3">
    <name type="scientific">Araneus ventricosus</name>
    <name type="common">Orbweaver spider</name>
    <name type="synonym">Epeira ventricosa</name>
    <dbReference type="NCBI Taxonomy" id="182803"/>
    <lineage>
        <taxon>Eukaryota</taxon>
        <taxon>Metazoa</taxon>
        <taxon>Ecdysozoa</taxon>
        <taxon>Arthropoda</taxon>
        <taxon>Chelicerata</taxon>
        <taxon>Arachnida</taxon>
        <taxon>Araneae</taxon>
        <taxon>Araneomorphae</taxon>
        <taxon>Entelegynae</taxon>
        <taxon>Araneoidea</taxon>
        <taxon>Araneidae</taxon>
        <taxon>Araneus</taxon>
    </lineage>
</organism>
<evidence type="ECO:0000313" key="2">
    <source>
        <dbReference type="EMBL" id="GBM12947.1"/>
    </source>
</evidence>
<name>A0A4Y2DA08_ARAVE</name>
<accession>A0A4Y2DA08</accession>
<protein>
    <submittedName>
        <fullName evidence="2">Uncharacterized protein</fullName>
    </submittedName>
</protein>
<dbReference type="AlphaFoldDB" id="A0A4Y2DA08"/>
<dbReference type="Proteomes" id="UP000499080">
    <property type="component" value="Unassembled WGS sequence"/>
</dbReference>
<comment type="caution">
    <text evidence="2">The sequence shown here is derived from an EMBL/GenBank/DDBJ whole genome shotgun (WGS) entry which is preliminary data.</text>
</comment>